<dbReference type="OrthoDB" id="3695628at2759"/>
<proteinExistence type="predicted"/>
<dbReference type="EMBL" id="NRDI02000007">
    <property type="protein sequence ID" value="KAI1514607.1"/>
    <property type="molecule type" value="Genomic_DNA"/>
</dbReference>
<evidence type="ECO:0000313" key="3">
    <source>
        <dbReference type="Proteomes" id="UP000249757"/>
    </source>
</evidence>
<feature type="region of interest" description="Disordered" evidence="1">
    <location>
        <begin position="153"/>
        <end position="174"/>
    </location>
</feature>
<evidence type="ECO:0000313" key="2">
    <source>
        <dbReference type="EMBL" id="KAI1514607.1"/>
    </source>
</evidence>
<reference evidence="3" key="1">
    <citation type="journal article" date="2022" name="Microb. Genom.">
        <title>A global pangenome for the wheat fungal pathogen Pyrenophora tritici-repentis and prediction of effector protein structural homology.</title>
        <authorList>
            <person name="Moolhuijzen P.M."/>
            <person name="See P.T."/>
            <person name="Shi G."/>
            <person name="Powell H.R."/>
            <person name="Cockram J."/>
            <person name="Jorgensen L.N."/>
            <person name="Benslimane H."/>
            <person name="Strelkov S.E."/>
            <person name="Turner J."/>
            <person name="Liu Z."/>
            <person name="Moffat C.S."/>
        </authorList>
    </citation>
    <scope>NUCLEOTIDE SEQUENCE [LARGE SCALE GENOMIC DNA]</scope>
</reference>
<accession>A0A922NEL6</accession>
<gene>
    <name evidence="2" type="ORF">Ptr86124_005930</name>
</gene>
<feature type="region of interest" description="Disordered" evidence="1">
    <location>
        <begin position="621"/>
        <end position="673"/>
    </location>
</feature>
<name>A0A922NEL6_9PLEO</name>
<feature type="compositionally biased region" description="Polar residues" evidence="1">
    <location>
        <begin position="92"/>
        <end position="108"/>
    </location>
</feature>
<organism evidence="2 3">
    <name type="scientific">Pyrenophora tritici-repentis</name>
    <dbReference type="NCBI Taxonomy" id="45151"/>
    <lineage>
        <taxon>Eukaryota</taxon>
        <taxon>Fungi</taxon>
        <taxon>Dikarya</taxon>
        <taxon>Ascomycota</taxon>
        <taxon>Pezizomycotina</taxon>
        <taxon>Dothideomycetes</taxon>
        <taxon>Pleosporomycetidae</taxon>
        <taxon>Pleosporales</taxon>
        <taxon>Pleosporineae</taxon>
        <taxon>Pleosporaceae</taxon>
        <taxon>Pyrenophora</taxon>
    </lineage>
</organism>
<feature type="region of interest" description="Disordered" evidence="1">
    <location>
        <begin position="68"/>
        <end position="136"/>
    </location>
</feature>
<dbReference type="AlphaFoldDB" id="A0A922NEL6"/>
<sequence>MSEYRPGQTPFDDRGPFPQHVVNVLKKRSAPKRTPAVSSSVPRIRQQTQDLLLSNLSSQDTVRAQLEARSPLDDTASVQHTDSIMSDPVVSTRGNTPNRVQRAPTSDQVVPDEVETTNRESEPAAIPTGHHYSLYDEPTPTVEAIAEAKRGKARAITPATERHSSRAASRQASQWPDIEHAEIHVNTGPIDANMLVALDAKKISEDGLTVLAAHAWQTAKEYHWPITKRMNETKWLMIGLPFLLSIPKELTDELFGGNLASALLQHRNDYVQGLFADGSTWTDNHNTRLPCIYIRMLYDSKTGRSLAPNELFAVLYRLRLYAKEHLTDEEIDLVVAVDEQPAFVQGKHRHVEEGGRHFFGGKFADEHSNNRARQLLSFCDSCQEWLDLVPPMDRSNPIGFPFAYVGYAMTFSKRIVQHNSENTSGSRWFMNLFLSACSVVLNDGHTRWGFSSHVIGYCKSEEEVAAAEALMTALTGAWYETGTGFGMHPSGENVFSAEVRTMSYREGQEVWKVCQRFRDEHTPYLKNESLEIQRIEAYPERCKQRRAALRAERPDLLEEARIIKERVTAEKNRIRREISGHMTRIYEAYSKAQAADPDSNELVVLRKRHMDLHEKVRNLGPVTDIPATGRQSEPQCGSDIESIFPGTDPVVPSIHPMGEAVAGSSRGNPQGDR</sequence>
<comment type="caution">
    <text evidence="2">The sequence shown here is derived from an EMBL/GenBank/DDBJ whole genome shotgun (WGS) entry which is preliminary data.</text>
</comment>
<dbReference type="Proteomes" id="UP000249757">
    <property type="component" value="Unassembled WGS sequence"/>
</dbReference>
<evidence type="ECO:0000256" key="1">
    <source>
        <dbReference type="SAM" id="MobiDB-lite"/>
    </source>
</evidence>
<protein>
    <submittedName>
        <fullName evidence="2">Uncharacterized protein</fullName>
    </submittedName>
</protein>
<keyword evidence="3" id="KW-1185">Reference proteome</keyword>